<dbReference type="Proteomes" id="UP000031620">
    <property type="component" value="Chromosome"/>
</dbReference>
<dbReference type="KEGG" id="lho:LOOC260_121220"/>
<accession>A0A0A1H058</accession>
<evidence type="ECO:0000313" key="2">
    <source>
        <dbReference type="EMBL" id="BAP86628.1"/>
    </source>
</evidence>
<dbReference type="InterPro" id="IPR029021">
    <property type="entry name" value="Prot-tyrosine_phosphatase-like"/>
</dbReference>
<evidence type="ECO:0000313" key="3">
    <source>
        <dbReference type="Proteomes" id="UP000031620"/>
    </source>
</evidence>
<dbReference type="GO" id="GO:0004721">
    <property type="term" value="F:phosphoprotein phosphatase activity"/>
    <property type="evidence" value="ECO:0007669"/>
    <property type="project" value="InterPro"/>
</dbReference>
<name>A0A0A1H058_9LACO</name>
<dbReference type="HOGENOM" id="CLU_057546_0_2_9"/>
<sequence>MEYERLLPIQHGNNFRDLGGYATDDGHTIKWGRLIRSGHLNTLDQQDLGTLDHLNIKYDLDFRAPDEITAQPDRVPAGATHKALPVFQTDETDASHSQEQIMADYSDRPDAGYEHMLTVYHDMVTTDQAKQSYQTFFDQLLGNSDHTAVLFHCTAGKDRTGMGAAFLLSALNVDRPTIIRDYLLTNSVTKKYVDGRIKKMKQSGLPDAFTKNMFALSTVSPDYINTALQEIDSQYGDVKNYLHSYLGISDEQMKDLQKLYLD</sequence>
<gene>
    <name evidence="2" type="ORF">LOOC260_121220</name>
</gene>
<dbReference type="EMBL" id="AP014680">
    <property type="protein sequence ID" value="BAP86628.1"/>
    <property type="molecule type" value="Genomic_DNA"/>
</dbReference>
<dbReference type="PANTHER" id="PTHR31126">
    <property type="entry name" value="TYROSINE-PROTEIN PHOSPHATASE"/>
    <property type="match status" value="1"/>
</dbReference>
<dbReference type="PROSITE" id="PS00383">
    <property type="entry name" value="TYR_PHOSPHATASE_1"/>
    <property type="match status" value="1"/>
</dbReference>
<dbReference type="Pfam" id="PF13350">
    <property type="entry name" value="Y_phosphatase3"/>
    <property type="match status" value="1"/>
</dbReference>
<dbReference type="InterPro" id="IPR016130">
    <property type="entry name" value="Tyr_Pase_AS"/>
</dbReference>
<reference evidence="2 3" key="1">
    <citation type="submission" date="2014-11" db="EMBL/GenBank/DDBJ databases">
        <title>Complete genome sequence and analysis of Lactobacillus hokkaidonensis LOOC260T.</title>
        <authorList>
            <person name="Tanizawa Y."/>
            <person name="Tohno M."/>
            <person name="Kaminuma E."/>
            <person name="Nakamura Y."/>
            <person name="Arita M."/>
        </authorList>
    </citation>
    <scope>NUCLEOTIDE SEQUENCE [LARGE SCALE GENOMIC DNA]</scope>
    <source>
        <strain evidence="2 3">LOOC260</strain>
    </source>
</reference>
<dbReference type="Gene3D" id="3.90.190.10">
    <property type="entry name" value="Protein tyrosine phosphatase superfamily"/>
    <property type="match status" value="1"/>
</dbReference>
<protein>
    <submittedName>
        <fullName evidence="2">Protein tyrosine/serine phosphatase</fullName>
    </submittedName>
</protein>
<proteinExistence type="inferred from homology"/>
<comment type="similarity">
    <text evidence="1">Belongs to the protein-tyrosine phosphatase family.</text>
</comment>
<organism evidence="2 3">
    <name type="scientific">Paucilactobacillus hokkaidonensis JCM 18461</name>
    <dbReference type="NCBI Taxonomy" id="1291742"/>
    <lineage>
        <taxon>Bacteria</taxon>
        <taxon>Bacillati</taxon>
        <taxon>Bacillota</taxon>
        <taxon>Bacilli</taxon>
        <taxon>Lactobacillales</taxon>
        <taxon>Lactobacillaceae</taxon>
        <taxon>Paucilactobacillus</taxon>
    </lineage>
</organism>
<dbReference type="STRING" id="1291742.LOOC260_121220"/>
<dbReference type="AlphaFoldDB" id="A0A0A1H058"/>
<evidence type="ECO:0000256" key="1">
    <source>
        <dbReference type="ARBA" id="ARBA00009580"/>
    </source>
</evidence>
<dbReference type="SUPFAM" id="SSF52799">
    <property type="entry name" value="(Phosphotyrosine protein) phosphatases II"/>
    <property type="match status" value="1"/>
</dbReference>
<dbReference type="RefSeq" id="WP_041094830.1">
    <property type="nucleotide sequence ID" value="NZ_AP014680.1"/>
</dbReference>
<dbReference type="PANTHER" id="PTHR31126:SF1">
    <property type="entry name" value="TYROSINE SPECIFIC PROTEIN PHOSPHATASES DOMAIN-CONTAINING PROTEIN"/>
    <property type="match status" value="1"/>
</dbReference>
<dbReference type="InterPro" id="IPR026893">
    <property type="entry name" value="Tyr/Ser_Pase_IphP-type"/>
</dbReference>